<reference evidence="2" key="1">
    <citation type="journal article" date="2021" name="Nat. Commun.">
        <title>Genetic determinants of endophytism in the Arabidopsis root mycobiome.</title>
        <authorList>
            <person name="Mesny F."/>
            <person name="Miyauchi S."/>
            <person name="Thiergart T."/>
            <person name="Pickel B."/>
            <person name="Atanasova L."/>
            <person name="Karlsson M."/>
            <person name="Huettel B."/>
            <person name="Barry K.W."/>
            <person name="Haridas S."/>
            <person name="Chen C."/>
            <person name="Bauer D."/>
            <person name="Andreopoulos W."/>
            <person name="Pangilinan J."/>
            <person name="LaButti K."/>
            <person name="Riley R."/>
            <person name="Lipzen A."/>
            <person name="Clum A."/>
            <person name="Drula E."/>
            <person name="Henrissat B."/>
            <person name="Kohler A."/>
            <person name="Grigoriev I.V."/>
            <person name="Martin F.M."/>
            <person name="Hacquard S."/>
        </authorList>
    </citation>
    <scope>NUCLEOTIDE SEQUENCE</scope>
    <source>
        <strain evidence="2">MPI-CAGE-AT-0016</strain>
    </source>
</reference>
<name>A0A8K0TJG3_9PEZI</name>
<dbReference type="EMBL" id="JAGPXD010000002">
    <property type="protein sequence ID" value="KAH7366723.1"/>
    <property type="molecule type" value="Genomic_DNA"/>
</dbReference>
<evidence type="ECO:0008006" key="4">
    <source>
        <dbReference type="Google" id="ProtNLM"/>
    </source>
</evidence>
<evidence type="ECO:0000313" key="2">
    <source>
        <dbReference type="EMBL" id="KAH7366723.1"/>
    </source>
</evidence>
<evidence type="ECO:0000313" key="3">
    <source>
        <dbReference type="Proteomes" id="UP000813385"/>
    </source>
</evidence>
<feature type="compositionally biased region" description="Low complexity" evidence="1">
    <location>
        <begin position="373"/>
        <end position="384"/>
    </location>
</feature>
<dbReference type="Proteomes" id="UP000813385">
    <property type="component" value="Unassembled WGS sequence"/>
</dbReference>
<accession>A0A8K0TJG3</accession>
<feature type="compositionally biased region" description="Polar residues" evidence="1">
    <location>
        <begin position="331"/>
        <end position="347"/>
    </location>
</feature>
<proteinExistence type="predicted"/>
<evidence type="ECO:0000256" key="1">
    <source>
        <dbReference type="SAM" id="MobiDB-lite"/>
    </source>
</evidence>
<feature type="compositionally biased region" description="Low complexity" evidence="1">
    <location>
        <begin position="500"/>
        <end position="521"/>
    </location>
</feature>
<feature type="compositionally biased region" description="Polar residues" evidence="1">
    <location>
        <begin position="273"/>
        <end position="304"/>
    </location>
</feature>
<feature type="compositionally biased region" description="Basic and acidic residues" evidence="1">
    <location>
        <begin position="360"/>
        <end position="372"/>
    </location>
</feature>
<feature type="compositionally biased region" description="Polar residues" evidence="1">
    <location>
        <begin position="250"/>
        <end position="261"/>
    </location>
</feature>
<feature type="compositionally biased region" description="Polar residues" evidence="1">
    <location>
        <begin position="484"/>
        <end position="495"/>
    </location>
</feature>
<feature type="compositionally biased region" description="Low complexity" evidence="1">
    <location>
        <begin position="471"/>
        <end position="482"/>
    </location>
</feature>
<sequence length="620" mass="67074">MASSAPTPIKSYPGVPVLGLDELRSHIEQLPQRRPAHSSVDTDCLIEELSVIKEDCETSDEDPDLYCPTPRSSPEPIINPVRSIQAHSETAILQRHLAGLFDWILNTTHDLSPSHHTRTTRPAVNLGGDGTCSEVFRLLATELRPTCNASKLGSSWLDDRNSDMAPSEPIVRLTSPPVAGKADGDVIDLFIPCASPVEDDAVVEITIAPGQISLVPSSKGSSPGRIEDSVEALDQLEDDLEALHDASQVRKLNSTGETRQSPAVGGRLAKSGLSGTVTGVESKSASVRVKPTQSRPSLWRSASMNIREGDARTKPHVQGTAPANRKPAATRQLSGQDFSNSPATSAKPTKPTFELPGEAVARRLKEQRELRRSAQATPATPASAMPQRAKSLRAPTVARFELPGEAISRRKKEQHEKMLQKEAEEERKRREFKAAPIRSSATPANYPRETAASRARRVKASSEDSQDPVRPRQAAAEPVAAASKRTSVIGLSSRPSLRKSASNISNASTASTASRGRTTGTDESQSSRNTSASTGSAGAKRTPVPHEVVERQRLRGKELYDQDNSYVAVREQERRQRSMAAKAARDLAAEQGRQAGREFREQQRRRISTATLGDKVAASM</sequence>
<keyword evidence="3" id="KW-1185">Reference proteome</keyword>
<comment type="caution">
    <text evidence="2">The sequence shown here is derived from an EMBL/GenBank/DDBJ whole genome shotgun (WGS) entry which is preliminary data.</text>
</comment>
<dbReference type="AlphaFoldDB" id="A0A8K0TJG3"/>
<gene>
    <name evidence="2" type="ORF">B0T11DRAFT_294646</name>
</gene>
<feature type="compositionally biased region" description="Basic and acidic residues" evidence="1">
    <location>
        <begin position="413"/>
        <end position="433"/>
    </location>
</feature>
<organism evidence="2 3">
    <name type="scientific">Plectosphaerella cucumerina</name>
    <dbReference type="NCBI Taxonomy" id="40658"/>
    <lineage>
        <taxon>Eukaryota</taxon>
        <taxon>Fungi</taxon>
        <taxon>Dikarya</taxon>
        <taxon>Ascomycota</taxon>
        <taxon>Pezizomycotina</taxon>
        <taxon>Sordariomycetes</taxon>
        <taxon>Hypocreomycetidae</taxon>
        <taxon>Glomerellales</taxon>
        <taxon>Plectosphaerellaceae</taxon>
        <taxon>Plectosphaerella</taxon>
    </lineage>
</organism>
<feature type="region of interest" description="Disordered" evidence="1">
    <location>
        <begin position="248"/>
        <end position="546"/>
    </location>
</feature>
<dbReference type="OrthoDB" id="3946796at2759"/>
<feature type="compositionally biased region" description="Polar residues" evidence="1">
    <location>
        <begin position="522"/>
        <end position="536"/>
    </location>
</feature>
<protein>
    <recommendedName>
        <fullName evidence="4">Carboxylesterase family protein</fullName>
    </recommendedName>
</protein>